<name>A0ABU0BFU4_9HYPH</name>
<keyword evidence="4" id="KW-1185">Reference proteome</keyword>
<dbReference type="Pfam" id="PF00534">
    <property type="entry name" value="Glycos_transf_1"/>
    <property type="match status" value="1"/>
</dbReference>
<dbReference type="PANTHER" id="PTHR46401">
    <property type="entry name" value="GLYCOSYLTRANSFERASE WBBK-RELATED"/>
    <property type="match status" value="1"/>
</dbReference>
<dbReference type="SUPFAM" id="SSF53756">
    <property type="entry name" value="UDP-Glycosyltransferase/glycogen phosphorylase"/>
    <property type="match status" value="1"/>
</dbReference>
<dbReference type="RefSeq" id="WP_307022133.1">
    <property type="nucleotide sequence ID" value="NZ_JAUSUI010000009.1"/>
</dbReference>
<dbReference type="Proteomes" id="UP001224682">
    <property type="component" value="Unassembled WGS sequence"/>
</dbReference>
<protein>
    <submittedName>
        <fullName evidence="3">Glycosyltransferase involved in cell wall biosynthesis</fullName>
    </submittedName>
</protein>
<proteinExistence type="predicted"/>
<dbReference type="EMBL" id="JAUSUI010000009">
    <property type="protein sequence ID" value="MDQ0304709.1"/>
    <property type="molecule type" value="Genomic_DNA"/>
</dbReference>
<accession>A0ABU0BFU4</accession>
<dbReference type="Gene3D" id="3.40.50.2000">
    <property type="entry name" value="Glycogen Phosphorylase B"/>
    <property type="match status" value="1"/>
</dbReference>
<reference evidence="3 4" key="1">
    <citation type="submission" date="2023-07" db="EMBL/GenBank/DDBJ databases">
        <title>Genomic Encyclopedia of Type Strains, Phase IV (KMG-IV): sequencing the most valuable type-strain genomes for metagenomic binning, comparative biology and taxonomic classification.</title>
        <authorList>
            <person name="Goeker M."/>
        </authorList>
    </citation>
    <scope>NUCLEOTIDE SEQUENCE [LARGE SCALE GENOMIC DNA]</scope>
    <source>
        <strain evidence="3 4">DSM 2457</strain>
    </source>
</reference>
<evidence type="ECO:0000259" key="2">
    <source>
        <dbReference type="Pfam" id="PF00534"/>
    </source>
</evidence>
<keyword evidence="1" id="KW-0808">Transferase</keyword>
<evidence type="ECO:0000256" key="1">
    <source>
        <dbReference type="ARBA" id="ARBA00022679"/>
    </source>
</evidence>
<dbReference type="PANTHER" id="PTHR46401:SF2">
    <property type="entry name" value="GLYCOSYLTRANSFERASE WBBK-RELATED"/>
    <property type="match status" value="1"/>
</dbReference>
<feature type="domain" description="Glycosyl transferase family 1" evidence="2">
    <location>
        <begin position="179"/>
        <end position="329"/>
    </location>
</feature>
<sequence>MPLDVDFSLAFNDRTGKLFLGREIIATLGARVASVRYGRLRQFPRSDLGRRLAGRLTHWETIARAFEPQLAAPLPRLRTPYPTLHLDPLSVLRHRLQERDIVLCHDVGPLTHPDEFAPRVDELYAGAYAAIRAARPHMVFVSRTSQQAFHALFGEDYPSSTVIYIPVRQEMSATSVSPPADHGTPFLLTVGSLGRRKNQALCIEAFARSGLAAQGWHYVLAGGHEPGADEAIALGMKTEGVILRGYAGEPELRWLYRHASGFVLMSRLEGFGMPVIEAIEHDLPCLVTESSVLAEVGGPSTLRADATDVEAIAAGMRALARMPPAERAERVARSRAHLAQFDRERVLGQWRQLADRLTGDAR</sequence>
<evidence type="ECO:0000313" key="3">
    <source>
        <dbReference type="EMBL" id="MDQ0304709.1"/>
    </source>
</evidence>
<dbReference type="InterPro" id="IPR001296">
    <property type="entry name" value="Glyco_trans_1"/>
</dbReference>
<evidence type="ECO:0000313" key="4">
    <source>
        <dbReference type="Proteomes" id="UP001224682"/>
    </source>
</evidence>
<comment type="caution">
    <text evidence="3">The sequence shown here is derived from an EMBL/GenBank/DDBJ whole genome shotgun (WGS) entry which is preliminary data.</text>
</comment>
<gene>
    <name evidence="3" type="ORF">J2S75_003754</name>
</gene>
<organism evidence="3 4">
    <name type="scientific">Ancylobacter polymorphus</name>
    <dbReference type="NCBI Taxonomy" id="223390"/>
    <lineage>
        <taxon>Bacteria</taxon>
        <taxon>Pseudomonadati</taxon>
        <taxon>Pseudomonadota</taxon>
        <taxon>Alphaproteobacteria</taxon>
        <taxon>Hyphomicrobiales</taxon>
        <taxon>Xanthobacteraceae</taxon>
        <taxon>Ancylobacter</taxon>
    </lineage>
</organism>